<gene>
    <name evidence="3" type="ORF">LSH36_667g01045</name>
</gene>
<comment type="caution">
    <text evidence="3">The sequence shown here is derived from an EMBL/GenBank/DDBJ whole genome shotgun (WGS) entry which is preliminary data.</text>
</comment>
<proteinExistence type="inferred from homology"/>
<organism evidence="3 4">
    <name type="scientific">Paralvinella palmiformis</name>
    <dbReference type="NCBI Taxonomy" id="53620"/>
    <lineage>
        <taxon>Eukaryota</taxon>
        <taxon>Metazoa</taxon>
        <taxon>Spiralia</taxon>
        <taxon>Lophotrochozoa</taxon>
        <taxon>Annelida</taxon>
        <taxon>Polychaeta</taxon>
        <taxon>Sedentaria</taxon>
        <taxon>Canalipalpata</taxon>
        <taxon>Terebellida</taxon>
        <taxon>Terebelliformia</taxon>
        <taxon>Alvinellidae</taxon>
        <taxon>Paralvinella</taxon>
    </lineage>
</organism>
<dbReference type="PANTHER" id="PTHR23300:SF0">
    <property type="entry name" value="METHANETHIOL OXIDASE"/>
    <property type="match status" value="1"/>
</dbReference>
<accession>A0AAD9J4U6</accession>
<keyword evidence="2" id="KW-0711">Selenium</keyword>
<dbReference type="InterPro" id="IPR008826">
    <property type="entry name" value="Se-bd"/>
</dbReference>
<dbReference type="Pfam" id="PF05694">
    <property type="entry name" value="SBP56"/>
    <property type="match status" value="2"/>
</dbReference>
<name>A0AAD9J4U6_9ANNE</name>
<dbReference type="Proteomes" id="UP001208570">
    <property type="component" value="Unassembled WGS sequence"/>
</dbReference>
<dbReference type="AlphaFoldDB" id="A0AAD9J4U6"/>
<evidence type="ECO:0000256" key="1">
    <source>
        <dbReference type="ARBA" id="ARBA00005606"/>
    </source>
</evidence>
<dbReference type="SUPFAM" id="SSF75011">
    <property type="entry name" value="3-carboxy-cis,cis-mucoante lactonizing enzyme"/>
    <property type="match status" value="1"/>
</dbReference>
<protein>
    <recommendedName>
        <fullName evidence="5">Methanethiol oxidase</fullName>
    </recommendedName>
</protein>
<comment type="similarity">
    <text evidence="1">Belongs to the selenium-binding protein family.</text>
</comment>
<evidence type="ECO:0000313" key="4">
    <source>
        <dbReference type="Proteomes" id="UP001208570"/>
    </source>
</evidence>
<dbReference type="GO" id="GO:0008430">
    <property type="term" value="F:selenium binding"/>
    <property type="evidence" value="ECO:0007669"/>
    <property type="project" value="InterPro"/>
</dbReference>
<evidence type="ECO:0000313" key="3">
    <source>
        <dbReference type="EMBL" id="KAK2145640.1"/>
    </source>
</evidence>
<dbReference type="EMBL" id="JAODUP010000667">
    <property type="protein sequence ID" value="KAK2145640.1"/>
    <property type="molecule type" value="Genomic_DNA"/>
</dbReference>
<reference evidence="3" key="1">
    <citation type="journal article" date="2023" name="Mol. Biol. Evol.">
        <title>Third-Generation Sequencing Reveals the Adaptive Role of the Epigenome in Three Deep-Sea Polychaetes.</title>
        <authorList>
            <person name="Perez M."/>
            <person name="Aroh O."/>
            <person name="Sun Y."/>
            <person name="Lan Y."/>
            <person name="Juniper S.K."/>
            <person name="Young C.R."/>
            <person name="Angers B."/>
            <person name="Qian P.Y."/>
        </authorList>
    </citation>
    <scope>NUCLEOTIDE SEQUENCE</scope>
    <source>
        <strain evidence="3">P08H-3</strain>
    </source>
</reference>
<sequence>MTQALVIEMAFLGMTARVVRRHRKRPVRIPKAFSTTLRAWKIEKAPYNGGITARCLPCVRGTEKSSILRRFMMTSERVQQKVDTPGAESRHCCKTGPGYKSPLDAFNNGPREKLIYITCIRNNILDSDKPDYLSTVDVDPESPTYSSVIHRLMMPYIGDEIHHTGWNTCSSCYDDPTRSRSRLILPTLGSDRVYIIDVNTDPKAPRIHKIIEPEEIHSKADMGSLHTSHCLKSGQLMISCMGDSNGQPKGGFLLVNGEDFSVSKCWESGGRSAPFGYDFWYQPRHNVMISTEWGSPSVWKRGFNPKHVEEGLYGSHLNIWNWETHELVKRLDLGKDSLIPLEVRFLHDPDSSVALICCALSSTVVRVFKTKSVALLRDRKVACCHCQIDRRVDETKTREIEDEVDYPGGVCLNAGSCDDYSSEAMRVTRDNRTMVHIYYLQTGDWDAETVISVPPKKVQGWALPDMPALITDIILSLDDKYLYLGNWLHGDLRQYDITDTKHPKLVSQIFLGGSICKDGTVKVTEDIEMDQQPEPKYIQGKRVVGGPQMLQLSLDGKRLYVSTSLFSAWDQQFYPDMCKSGAMMLQVDVDTENGGLTLNETFLVDFGDDPEGPALAHEMRYPGGDCTSDIWI</sequence>
<evidence type="ECO:0008006" key="5">
    <source>
        <dbReference type="Google" id="ProtNLM"/>
    </source>
</evidence>
<dbReference type="PANTHER" id="PTHR23300">
    <property type="entry name" value="METHANETHIOL OXIDASE"/>
    <property type="match status" value="1"/>
</dbReference>
<evidence type="ECO:0000256" key="2">
    <source>
        <dbReference type="ARBA" id="ARBA00023266"/>
    </source>
</evidence>
<keyword evidence="4" id="KW-1185">Reference proteome</keyword>